<evidence type="ECO:0000313" key="5">
    <source>
        <dbReference type="EMBL" id="CAH1210917.1"/>
    </source>
</evidence>
<keyword evidence="3" id="KW-0833">Ubl conjugation pathway</keyword>
<dbReference type="Pfam" id="PF13229">
    <property type="entry name" value="Beta_helix"/>
    <property type="match status" value="2"/>
</dbReference>
<reference evidence="5" key="1">
    <citation type="submission" date="2022-01" db="EMBL/GenBank/DDBJ databases">
        <authorList>
            <person name="Criscuolo A."/>
        </authorList>
    </citation>
    <scope>NUCLEOTIDE SEQUENCE</scope>
    <source>
        <strain evidence="5">CIP111893</strain>
    </source>
</reference>
<sequence length="575" mass="61669">MGKRQSIGFVLLWLVFLLAMTAASNSGVTEATDRYNTLNSKLAAAAVSSYQTSAPNNYSVTLNVKSSSFKAVGDGKTDDTAAIQKAMNKAKSLGGGVVYLPEGTYKTSNNIYVYSDTKVLGDRARIVRSNVNKDNAVLVISASQQDVVVEGLILSNTKTSNGIGIDLHANVKNVWITNNLFTGIRSQAININSVGIKHVQVSGNHFEKVTYGVLTNNGAKDVTDVRVVNNQFIDIYGDAIELNHSGVAYQSGSQFVIANNYISVPKGVGKSANSGFGVGISGATNVTIIGNVFEKARYEAIHIEDEAKHITIVGNIINGVQNDPDTGLNSGIYVIDGDYITIADNSIYRAHDFGIQLEYAIDKQATNVVITGNTVTDNSSGGIRVASYSGESNIIVSHNIVTRNKGDGIRIDGEVRNLKLTDNIVSDNTGYGLFLRRSGLGWYISGNSFYGNKSGDIGYGAEYKYPVPIRNQNKVAIVDLKDTKTDWINAFSLGSSSEGILYATAKQGTSYSTKLYKLSWNGSKLTIAQAAHDRSGTIEVLEPRMNGRTLQVQATSATAGKIAIDIQFEGLTLLK</sequence>
<dbReference type="InterPro" id="IPR051550">
    <property type="entry name" value="SCF-Subunits/Alg-Epimerases"/>
</dbReference>
<keyword evidence="2" id="KW-0677">Repeat</keyword>
<dbReference type="Gene3D" id="2.160.20.10">
    <property type="entry name" value="Single-stranded right-handed beta-helix, Pectin lyase-like"/>
    <property type="match status" value="2"/>
</dbReference>
<dbReference type="InterPro" id="IPR011050">
    <property type="entry name" value="Pectin_lyase_fold/virulence"/>
</dbReference>
<dbReference type="SMART" id="SM00710">
    <property type="entry name" value="PbH1"/>
    <property type="match status" value="12"/>
</dbReference>
<dbReference type="SUPFAM" id="SSF51126">
    <property type="entry name" value="Pectin lyase-like"/>
    <property type="match status" value="2"/>
</dbReference>
<dbReference type="PANTHER" id="PTHR22990:SF15">
    <property type="entry name" value="F-BOX ONLY PROTEIN 10"/>
    <property type="match status" value="1"/>
</dbReference>
<evidence type="ECO:0000259" key="4">
    <source>
        <dbReference type="Pfam" id="PF13229"/>
    </source>
</evidence>
<evidence type="ECO:0000256" key="3">
    <source>
        <dbReference type="ARBA" id="ARBA00022786"/>
    </source>
</evidence>
<comment type="pathway">
    <text evidence="1">Protein modification; protein ubiquitination.</text>
</comment>
<feature type="domain" description="Right handed beta helix" evidence="4">
    <location>
        <begin position="124"/>
        <end position="270"/>
    </location>
</feature>
<dbReference type="PANTHER" id="PTHR22990">
    <property type="entry name" value="F-BOX ONLY PROTEIN"/>
    <property type="match status" value="1"/>
</dbReference>
<dbReference type="RefSeq" id="WP_236343655.1">
    <property type="nucleotide sequence ID" value="NZ_CAKMMF010000018.1"/>
</dbReference>
<organism evidence="5 6">
    <name type="scientific">Paenibacillus plantiphilus</name>
    <dbReference type="NCBI Taxonomy" id="2905650"/>
    <lineage>
        <taxon>Bacteria</taxon>
        <taxon>Bacillati</taxon>
        <taxon>Bacillota</taxon>
        <taxon>Bacilli</taxon>
        <taxon>Bacillales</taxon>
        <taxon>Paenibacillaceae</taxon>
        <taxon>Paenibacillus</taxon>
    </lineage>
</organism>
<dbReference type="Proteomes" id="UP000838686">
    <property type="component" value="Unassembled WGS sequence"/>
</dbReference>
<evidence type="ECO:0000256" key="1">
    <source>
        <dbReference type="ARBA" id="ARBA00004906"/>
    </source>
</evidence>
<dbReference type="InterPro" id="IPR012334">
    <property type="entry name" value="Pectin_lyas_fold"/>
</dbReference>
<evidence type="ECO:0000313" key="6">
    <source>
        <dbReference type="Proteomes" id="UP000838686"/>
    </source>
</evidence>
<accession>A0ABN8GJZ6</accession>
<evidence type="ECO:0000256" key="2">
    <source>
        <dbReference type="ARBA" id="ARBA00022737"/>
    </source>
</evidence>
<name>A0ABN8GJZ6_9BACL</name>
<proteinExistence type="predicted"/>
<comment type="caution">
    <text evidence="5">The sequence shown here is derived from an EMBL/GenBank/DDBJ whole genome shotgun (WGS) entry which is preliminary data.</text>
</comment>
<keyword evidence="6" id="KW-1185">Reference proteome</keyword>
<protein>
    <recommendedName>
        <fullName evidence="4">Right handed beta helix domain-containing protein</fullName>
    </recommendedName>
</protein>
<dbReference type="InterPro" id="IPR006626">
    <property type="entry name" value="PbH1"/>
</dbReference>
<dbReference type="InterPro" id="IPR039448">
    <property type="entry name" value="Beta_helix"/>
</dbReference>
<dbReference type="EMBL" id="CAKMMF010000018">
    <property type="protein sequence ID" value="CAH1210917.1"/>
    <property type="molecule type" value="Genomic_DNA"/>
</dbReference>
<dbReference type="NCBIfam" id="TIGR03804">
    <property type="entry name" value="para_beta_helix"/>
    <property type="match status" value="1"/>
</dbReference>
<gene>
    <name evidence="5" type="ORF">PAECIP111893_03326</name>
</gene>
<feature type="domain" description="Right handed beta helix" evidence="4">
    <location>
        <begin position="273"/>
        <end position="412"/>
    </location>
</feature>
<dbReference type="InterPro" id="IPR022441">
    <property type="entry name" value="Para_beta_helix_rpt-2"/>
</dbReference>